<feature type="non-terminal residue" evidence="2">
    <location>
        <position position="171"/>
    </location>
</feature>
<accession>A0A1B6EJP1</accession>
<evidence type="ECO:0000259" key="1">
    <source>
        <dbReference type="Pfam" id="PF00644"/>
    </source>
</evidence>
<dbReference type="PANTHER" id="PTHR45740">
    <property type="entry name" value="POLY [ADP-RIBOSE] POLYMERASE"/>
    <property type="match status" value="1"/>
</dbReference>
<dbReference type="PANTHER" id="PTHR45740:SF2">
    <property type="entry name" value="POLY [ADP-RIBOSE] POLYMERASE"/>
    <property type="match status" value="1"/>
</dbReference>
<dbReference type="AlphaFoldDB" id="A0A1B6EJP1"/>
<dbReference type="InterPro" id="IPR051712">
    <property type="entry name" value="ARTD-AVP"/>
</dbReference>
<feature type="non-terminal residue" evidence="2">
    <location>
        <position position="1"/>
    </location>
</feature>
<sequence length="171" mass="19030">EEASALERSSVIGKILRYLPLVNVSKVLKVNNPYLTGLYELVKAEYHSRNGRALVQELELFHCTRQSAVESIVQDNLNWRLVRRARYGLGNCFSSSADYANCHSNRCNGDDRALILFKVLVCKTSQGSGCLKVLNDADTAVGGSGNIVTVKFNDNEFLPLFVAYYKGESFI</sequence>
<protein>
    <recommendedName>
        <fullName evidence="1">PARP catalytic domain-containing protein</fullName>
    </recommendedName>
</protein>
<dbReference type="GO" id="GO:0003950">
    <property type="term" value="F:NAD+ poly-ADP-ribosyltransferase activity"/>
    <property type="evidence" value="ECO:0007669"/>
    <property type="project" value="InterPro"/>
</dbReference>
<dbReference type="InterPro" id="IPR012317">
    <property type="entry name" value="Poly(ADP-ribose)pol_cat_dom"/>
</dbReference>
<dbReference type="EMBL" id="GECZ01031636">
    <property type="protein sequence ID" value="JAS38133.1"/>
    <property type="molecule type" value="Transcribed_RNA"/>
</dbReference>
<dbReference type="SUPFAM" id="SSF56399">
    <property type="entry name" value="ADP-ribosylation"/>
    <property type="match status" value="1"/>
</dbReference>
<name>A0A1B6EJP1_9HEMI</name>
<dbReference type="Gene3D" id="3.90.228.10">
    <property type="match status" value="1"/>
</dbReference>
<reference evidence="2" key="1">
    <citation type="submission" date="2015-11" db="EMBL/GenBank/DDBJ databases">
        <title>De novo transcriptome assembly of four potential Pierce s Disease insect vectors from Arizona vineyards.</title>
        <authorList>
            <person name="Tassone E.E."/>
        </authorList>
    </citation>
    <scope>NUCLEOTIDE SEQUENCE</scope>
</reference>
<dbReference type="Pfam" id="PF00644">
    <property type="entry name" value="PARP"/>
    <property type="match status" value="1"/>
</dbReference>
<proteinExistence type="predicted"/>
<dbReference type="GO" id="GO:0005634">
    <property type="term" value="C:nucleus"/>
    <property type="evidence" value="ECO:0007669"/>
    <property type="project" value="TreeGrafter"/>
</dbReference>
<dbReference type="GO" id="GO:1990404">
    <property type="term" value="F:NAD+-protein mono-ADP-ribosyltransferase activity"/>
    <property type="evidence" value="ECO:0007669"/>
    <property type="project" value="TreeGrafter"/>
</dbReference>
<feature type="domain" description="PARP catalytic" evidence="1">
    <location>
        <begin position="23"/>
        <end position="147"/>
    </location>
</feature>
<gene>
    <name evidence="2" type="ORF">g.5392</name>
</gene>
<organism evidence="2">
    <name type="scientific">Cuerna arida</name>
    <dbReference type="NCBI Taxonomy" id="1464854"/>
    <lineage>
        <taxon>Eukaryota</taxon>
        <taxon>Metazoa</taxon>
        <taxon>Ecdysozoa</taxon>
        <taxon>Arthropoda</taxon>
        <taxon>Hexapoda</taxon>
        <taxon>Insecta</taxon>
        <taxon>Pterygota</taxon>
        <taxon>Neoptera</taxon>
        <taxon>Paraneoptera</taxon>
        <taxon>Hemiptera</taxon>
        <taxon>Auchenorrhyncha</taxon>
        <taxon>Membracoidea</taxon>
        <taxon>Cicadellidae</taxon>
        <taxon>Cicadellinae</taxon>
        <taxon>Proconiini</taxon>
        <taxon>Cuerna</taxon>
    </lineage>
</organism>
<evidence type="ECO:0000313" key="2">
    <source>
        <dbReference type="EMBL" id="JAS38133.1"/>
    </source>
</evidence>